<dbReference type="Gene3D" id="1.10.3520.10">
    <property type="entry name" value="Glycolipid transfer protein"/>
    <property type="match status" value="1"/>
</dbReference>
<accession>A0A8J2RC66</accession>
<reference evidence="3" key="1">
    <citation type="submission" date="2021-09" db="EMBL/GenBank/DDBJ databases">
        <authorList>
            <person name="Martin H S."/>
        </authorList>
    </citation>
    <scope>NUCLEOTIDE SEQUENCE</scope>
</reference>
<evidence type="ECO:0000313" key="4">
    <source>
        <dbReference type="Proteomes" id="UP000789524"/>
    </source>
</evidence>
<proteinExistence type="predicted"/>
<dbReference type="GO" id="GO:0016020">
    <property type="term" value="C:membrane"/>
    <property type="evidence" value="ECO:0007669"/>
    <property type="project" value="TreeGrafter"/>
</dbReference>
<feature type="domain" description="Glycolipid transfer protein" evidence="2">
    <location>
        <begin position="28"/>
        <end position="166"/>
    </location>
</feature>
<evidence type="ECO:0000256" key="1">
    <source>
        <dbReference type="ARBA" id="ARBA00022448"/>
    </source>
</evidence>
<dbReference type="Pfam" id="PF08718">
    <property type="entry name" value="GLTP"/>
    <property type="match status" value="1"/>
</dbReference>
<organism evidence="3 4">
    <name type="scientific">Danaus chrysippus</name>
    <name type="common">African queen</name>
    <dbReference type="NCBI Taxonomy" id="151541"/>
    <lineage>
        <taxon>Eukaryota</taxon>
        <taxon>Metazoa</taxon>
        <taxon>Ecdysozoa</taxon>
        <taxon>Arthropoda</taxon>
        <taxon>Hexapoda</taxon>
        <taxon>Insecta</taxon>
        <taxon>Pterygota</taxon>
        <taxon>Neoptera</taxon>
        <taxon>Endopterygota</taxon>
        <taxon>Lepidoptera</taxon>
        <taxon>Glossata</taxon>
        <taxon>Ditrysia</taxon>
        <taxon>Papilionoidea</taxon>
        <taxon>Nymphalidae</taxon>
        <taxon>Danainae</taxon>
        <taxon>Danaini</taxon>
        <taxon>Danaina</taxon>
        <taxon>Danaus</taxon>
        <taxon>Anosia</taxon>
    </lineage>
</organism>
<dbReference type="InterPro" id="IPR014830">
    <property type="entry name" value="Glycolipid_transfer_prot_dom"/>
</dbReference>
<dbReference type="PANTHER" id="PTHR10219:SF25">
    <property type="entry name" value="PLECKSTRIN HOMOLOGY DOMAIN-CONTAINING FAMILY A MEMBER 8"/>
    <property type="match status" value="1"/>
</dbReference>
<name>A0A8J2RC66_9NEOP</name>
<gene>
    <name evidence="3" type="ORF">DCHRY22_LOCUS15980</name>
</gene>
<keyword evidence="1" id="KW-0813">Transport</keyword>
<dbReference type="GO" id="GO:1902388">
    <property type="term" value="F:ceramide 1-phosphate transfer activity"/>
    <property type="evidence" value="ECO:0007669"/>
    <property type="project" value="TreeGrafter"/>
</dbReference>
<keyword evidence="4" id="KW-1185">Reference proteome</keyword>
<protein>
    <submittedName>
        <fullName evidence="3">(African queen) hypothetical protein</fullName>
    </submittedName>
</protein>
<dbReference type="AlphaFoldDB" id="A0A8J2RC66"/>
<dbReference type="GO" id="GO:1902387">
    <property type="term" value="F:ceramide 1-phosphate binding"/>
    <property type="evidence" value="ECO:0007669"/>
    <property type="project" value="TreeGrafter"/>
</dbReference>
<dbReference type="SUPFAM" id="SSF110004">
    <property type="entry name" value="Glycolipid transfer protein, GLTP"/>
    <property type="match status" value="1"/>
</dbReference>
<evidence type="ECO:0000313" key="3">
    <source>
        <dbReference type="EMBL" id="CAG9585602.1"/>
    </source>
</evidence>
<dbReference type="GO" id="GO:0005829">
    <property type="term" value="C:cytosol"/>
    <property type="evidence" value="ECO:0007669"/>
    <property type="project" value="TreeGrafter"/>
</dbReference>
<dbReference type="Proteomes" id="UP000789524">
    <property type="component" value="Unassembled WGS sequence"/>
</dbReference>
<dbReference type="EMBL" id="CAKASE010000083">
    <property type="protein sequence ID" value="CAG9585602.1"/>
    <property type="molecule type" value="Genomic_DNA"/>
</dbReference>
<dbReference type="InterPro" id="IPR036497">
    <property type="entry name" value="GLTP_sf"/>
</dbReference>
<evidence type="ECO:0000259" key="2">
    <source>
        <dbReference type="Pfam" id="PF08718"/>
    </source>
</evidence>
<dbReference type="PANTHER" id="PTHR10219">
    <property type="entry name" value="GLYCOLIPID TRANSFER PROTEIN-RELATED"/>
    <property type="match status" value="1"/>
</dbReference>
<comment type="caution">
    <text evidence="3">The sequence shown here is derived from an EMBL/GenBank/DDBJ whole genome shotgun (WGS) entry which is preliminary data.</text>
</comment>
<sequence length="206" mass="23798">MAGSSLEDDNRFNFNAIKSFPTLVNDKINVLKFLEATSDLIMVVDRLGRVFAPVKYDMQGNVDKIKNNYEYNEDSCLLELILDEYSKGKNTAAEGVLWLNRALLFFELLFQEMLVSLQAKDYEVSMKKIFTVAYEGSVKKYHGWVTQQLFNFMCKMSPTFIQILKSFEVENDLKGFETRLENFNSTLHGVRSKIDEFFEMNPISGV</sequence>
<dbReference type="OrthoDB" id="205255at2759"/>